<evidence type="ECO:0000256" key="2">
    <source>
        <dbReference type="ARBA" id="ARBA00022737"/>
    </source>
</evidence>
<dbReference type="Pfam" id="PF00931">
    <property type="entry name" value="NB-ARC"/>
    <property type="match status" value="1"/>
</dbReference>
<keyword evidence="5" id="KW-1185">Reference proteome</keyword>
<evidence type="ECO:0000313" key="5">
    <source>
        <dbReference type="Proteomes" id="UP000827889"/>
    </source>
</evidence>
<dbReference type="PRINTS" id="PR00364">
    <property type="entry name" value="DISEASERSIST"/>
</dbReference>
<evidence type="ECO:0000256" key="1">
    <source>
        <dbReference type="ARBA" id="ARBA00022614"/>
    </source>
</evidence>
<evidence type="ECO:0000313" key="6">
    <source>
        <dbReference type="RefSeq" id="XP_048131538.1"/>
    </source>
</evidence>
<reference evidence="6" key="1">
    <citation type="submission" date="2025-08" db="UniProtKB">
        <authorList>
            <consortium name="RefSeq"/>
        </authorList>
    </citation>
    <scope>IDENTIFICATION</scope>
    <source>
        <tissue evidence="6">Leaf</tissue>
    </source>
</reference>
<dbReference type="PANTHER" id="PTHR11017">
    <property type="entry name" value="LEUCINE-RICH REPEAT-CONTAINING PROTEIN"/>
    <property type="match status" value="1"/>
</dbReference>
<dbReference type="Proteomes" id="UP000827889">
    <property type="component" value="Chromosome 3"/>
</dbReference>
<dbReference type="PROSITE" id="PS50104">
    <property type="entry name" value="TIR"/>
    <property type="match status" value="1"/>
</dbReference>
<feature type="domain" description="TIR" evidence="4">
    <location>
        <begin position="9"/>
        <end position="174"/>
    </location>
</feature>
<dbReference type="SMART" id="SM00255">
    <property type="entry name" value="TIR"/>
    <property type="match status" value="1"/>
</dbReference>
<dbReference type="Gene3D" id="3.80.10.10">
    <property type="entry name" value="Ribonuclease Inhibitor"/>
    <property type="match status" value="1"/>
</dbReference>
<dbReference type="InterPro" id="IPR044974">
    <property type="entry name" value="Disease_R_plants"/>
</dbReference>
<dbReference type="PANTHER" id="PTHR11017:SF292">
    <property type="entry name" value="AAA+ ATPASE DOMAIN-CONTAINING PROTEIN"/>
    <property type="match status" value="1"/>
</dbReference>
<keyword evidence="2" id="KW-0677">Repeat</keyword>
<dbReference type="InterPro" id="IPR027417">
    <property type="entry name" value="P-loop_NTPase"/>
</dbReference>
<sequence>MASSPKSKGTYHVFLSFRGEVRNNFIGHLYRALVKNGIHTFRDSEELRKGENISMLMKAIKESCIAIIVFSEDYASSWWCSEELAMIMKCKEQKDLIVLPVFYKVDPKEVRAGRTSYARGLAKHESKYGKNSKEMKRYKKALLDAGSLSGWTLNDGDDESKVVQEIVKDISTRLSQTPFVVDEHPVGIESRVVEVKSMLNLESKDDVLMVGLWGQGGIGKTTLGRAIFNDISKPFDGSSFLANVREKSKDGMGLVTLQEQLLNDILLPPTRLVVSDVARGKSLIPLRLHDKRVLVILDDVEDVEQLCALVGKANWFGSGSRILITTRDRHLLTPTIDRDRVYVHEVKALEDGEARALLSKHAFPTYKKLESRADLLDGFSNHAKGLPLALEVLGSLLCGTTEDVWESILKRLSMTPNEKINNVLKVSYDGLEKNEREIFLHVACFFKGRAREYTKRVLDSCDLQTAAGFDTLIKRSMIRIEYGNLQMHDLIQSMGMHMVEQEFDDPGRRSRLRLYEDVLEVLSRDMGNCDVKAIVLEPSVRIKICAGPDAFTKMRRLRLLILHNVSFQSPICLPNEVRWIEWPDAPWYPEFSCGPKKLVRLEMPGGRMTFIPKPLEDFQQLKYLNFSECESMVRMPDLSCSSNFEELDLKHCKNLGKAGESIANHAKFQRPHCSFRFSGSKMPEWILTVDSKVPLLPIDSQVPDRMLIGDYGPVERRSISFTVSEGLYKKFLGLALCVVVLRHYLEEEAFLSIERHVNGKQRGFKQERFHLLTRCHIYIQYFTLDNLWGEVDFGQIAGRYAQLSLTVGGYVLAWGL</sequence>
<organism evidence="5 6">
    <name type="scientific">Rhodamnia argentea</name>
    <dbReference type="NCBI Taxonomy" id="178133"/>
    <lineage>
        <taxon>Eukaryota</taxon>
        <taxon>Viridiplantae</taxon>
        <taxon>Streptophyta</taxon>
        <taxon>Embryophyta</taxon>
        <taxon>Tracheophyta</taxon>
        <taxon>Spermatophyta</taxon>
        <taxon>Magnoliopsida</taxon>
        <taxon>eudicotyledons</taxon>
        <taxon>Gunneridae</taxon>
        <taxon>Pentapetalae</taxon>
        <taxon>rosids</taxon>
        <taxon>malvids</taxon>
        <taxon>Myrtales</taxon>
        <taxon>Myrtaceae</taxon>
        <taxon>Myrtoideae</taxon>
        <taxon>Myrteae</taxon>
        <taxon>Australasian group</taxon>
        <taxon>Rhodamnia</taxon>
    </lineage>
</organism>
<dbReference type="Gene3D" id="1.10.8.430">
    <property type="entry name" value="Helical domain of apoptotic protease-activating factors"/>
    <property type="match status" value="1"/>
</dbReference>
<keyword evidence="1" id="KW-0433">Leucine-rich repeat</keyword>
<dbReference type="InterPro" id="IPR042197">
    <property type="entry name" value="Apaf_helical"/>
</dbReference>
<gene>
    <name evidence="6" type="primary">LOC115732668</name>
</gene>
<dbReference type="InterPro" id="IPR035897">
    <property type="entry name" value="Toll_tir_struct_dom_sf"/>
</dbReference>
<dbReference type="SUPFAM" id="SSF52058">
    <property type="entry name" value="L domain-like"/>
    <property type="match status" value="1"/>
</dbReference>
<evidence type="ECO:0000259" key="4">
    <source>
        <dbReference type="PROSITE" id="PS50104"/>
    </source>
</evidence>
<proteinExistence type="predicted"/>
<keyword evidence="3" id="KW-0611">Plant defense</keyword>
<dbReference type="InterPro" id="IPR002182">
    <property type="entry name" value="NB-ARC"/>
</dbReference>
<dbReference type="RefSeq" id="XP_048131538.1">
    <property type="nucleotide sequence ID" value="XM_048275581.1"/>
</dbReference>
<dbReference type="Pfam" id="PF01582">
    <property type="entry name" value="TIR"/>
    <property type="match status" value="1"/>
</dbReference>
<dbReference type="InterPro" id="IPR032675">
    <property type="entry name" value="LRR_dom_sf"/>
</dbReference>
<protein>
    <submittedName>
        <fullName evidence="6">Disease resistance protein RUN1-like</fullName>
    </submittedName>
</protein>
<name>A0ABM3H4N5_9MYRT</name>
<dbReference type="SUPFAM" id="SSF46785">
    <property type="entry name" value="Winged helix' DNA-binding domain"/>
    <property type="match status" value="1"/>
</dbReference>
<dbReference type="InterPro" id="IPR036390">
    <property type="entry name" value="WH_DNA-bd_sf"/>
</dbReference>
<dbReference type="InterPro" id="IPR058192">
    <property type="entry name" value="WHD_ROQ1-like"/>
</dbReference>
<dbReference type="Gene3D" id="3.40.50.300">
    <property type="entry name" value="P-loop containing nucleotide triphosphate hydrolases"/>
    <property type="match status" value="1"/>
</dbReference>
<dbReference type="GeneID" id="115732668"/>
<dbReference type="InterPro" id="IPR000157">
    <property type="entry name" value="TIR_dom"/>
</dbReference>
<dbReference type="Gene3D" id="3.40.50.10140">
    <property type="entry name" value="Toll/interleukin-1 receptor homology (TIR) domain"/>
    <property type="match status" value="1"/>
</dbReference>
<dbReference type="SUPFAM" id="SSF52540">
    <property type="entry name" value="P-loop containing nucleoside triphosphate hydrolases"/>
    <property type="match status" value="1"/>
</dbReference>
<accession>A0ABM3H4N5</accession>
<dbReference type="SUPFAM" id="SSF52200">
    <property type="entry name" value="Toll/Interleukin receptor TIR domain"/>
    <property type="match status" value="1"/>
</dbReference>
<dbReference type="Pfam" id="PF23282">
    <property type="entry name" value="WHD_ROQ1"/>
    <property type="match status" value="1"/>
</dbReference>
<evidence type="ECO:0000256" key="3">
    <source>
        <dbReference type="ARBA" id="ARBA00022821"/>
    </source>
</evidence>